<dbReference type="EMBL" id="LKAJ01000011">
    <property type="protein sequence ID" value="KRG20452.1"/>
    <property type="molecule type" value="Genomic_DNA"/>
</dbReference>
<dbReference type="STRING" id="295108.HT99x_02380"/>
<keyword evidence="3" id="KW-1185">Reference proteome</keyword>
<gene>
    <name evidence="2" type="ORF">HT99x_012505</name>
    <name evidence="1" type="ORF">HT99x_02380</name>
</gene>
<dbReference type="EMBL" id="LKAJ02000001">
    <property type="protein sequence ID" value="MCS5712255.1"/>
    <property type="molecule type" value="Genomic_DNA"/>
</dbReference>
<comment type="caution">
    <text evidence="1">The sequence shown here is derived from an EMBL/GenBank/DDBJ whole genome shotgun (WGS) entry which is preliminary data.</text>
</comment>
<evidence type="ECO:0000313" key="2">
    <source>
        <dbReference type="EMBL" id="MCS5712255.1"/>
    </source>
</evidence>
<evidence type="ECO:0000313" key="1">
    <source>
        <dbReference type="EMBL" id="KRG20452.1"/>
    </source>
</evidence>
<organism evidence="1">
    <name type="scientific">Candidatus Berkiella aquae</name>
    <dbReference type="NCBI Taxonomy" id="295108"/>
    <lineage>
        <taxon>Bacteria</taxon>
        <taxon>Pseudomonadati</taxon>
        <taxon>Pseudomonadota</taxon>
        <taxon>Gammaproteobacteria</taxon>
        <taxon>Candidatus Berkiellales</taxon>
        <taxon>Candidatus Berkiellaceae</taxon>
        <taxon>Candidatus Berkiella</taxon>
    </lineage>
</organism>
<dbReference type="RefSeq" id="WP_075066998.1">
    <property type="nucleotide sequence ID" value="NZ_LKAJ02000001.1"/>
</dbReference>
<accession>A0A0Q9YU37</accession>
<sequence>MQTLNVAEIVQVNGGIYNELLLTSVAIFLAGATYKAWDALKNSTPTPTTDTNNADAYYDGAMWYLNNGGHCA</sequence>
<reference evidence="2" key="3">
    <citation type="submission" date="2021-06" db="EMBL/GenBank/DDBJ databases">
        <title>Genomic Description and Analysis of Intracellular Bacteria, Candidatus Berkiella cookevillensis and Candidatus Berkiella aquae.</title>
        <authorList>
            <person name="Kidane D.T."/>
            <person name="Mehari Y.T."/>
            <person name="Rice F.C."/>
            <person name="Arivett B.A."/>
            <person name="Farone A.L."/>
            <person name="Berk S.G."/>
            <person name="Farone M.B."/>
        </authorList>
    </citation>
    <scope>NUCLEOTIDE SEQUENCE</scope>
    <source>
        <strain evidence="2">HT99</strain>
    </source>
</reference>
<reference evidence="2" key="2">
    <citation type="journal article" date="2016" name="Genome Announc.">
        <title>Draft Genome Sequences of Two Novel Amoeba-Resistant Intranuclear Bacteria, 'Candidatus Berkiella cookevillensis' and 'Candidatus Berkiella aquae'.</title>
        <authorList>
            <person name="Mehari Y.T."/>
            <person name="Arivett B.A."/>
            <person name="Farone A.L."/>
            <person name="Gunderson J.H."/>
            <person name="Farone M.B."/>
        </authorList>
    </citation>
    <scope>NUCLEOTIDE SEQUENCE</scope>
    <source>
        <strain evidence="2">HT99</strain>
    </source>
</reference>
<proteinExistence type="predicted"/>
<dbReference type="AlphaFoldDB" id="A0A0Q9YU37"/>
<name>A0A0Q9YU37_9GAMM</name>
<protein>
    <submittedName>
        <fullName evidence="1">Uncharacterized protein</fullName>
    </submittedName>
</protein>
<evidence type="ECO:0000313" key="3">
    <source>
        <dbReference type="Proteomes" id="UP000051497"/>
    </source>
</evidence>
<dbReference type="Proteomes" id="UP000051497">
    <property type="component" value="Unassembled WGS sequence"/>
</dbReference>
<reference evidence="1" key="1">
    <citation type="submission" date="2015-09" db="EMBL/GenBank/DDBJ databases">
        <title>Draft Genome Sequences of Two Novel Amoeba-resistant Intranuclear Bacteria, Candidatus Berkiella cookevillensis and Candidatus Berkiella aquae.</title>
        <authorList>
            <person name="Mehari Y.T."/>
            <person name="Arivett B.A."/>
            <person name="Farone A.L."/>
            <person name="Gunderson J.H."/>
            <person name="Farone M.B."/>
        </authorList>
    </citation>
    <scope>NUCLEOTIDE SEQUENCE [LARGE SCALE GENOMIC DNA]</scope>
    <source>
        <strain evidence="1">HT99</strain>
    </source>
</reference>